<accession>A0A410DPB5</accession>
<organism evidence="1 2">
    <name type="scientific">Clostridium manihotivorum</name>
    <dbReference type="NCBI Taxonomy" id="2320868"/>
    <lineage>
        <taxon>Bacteria</taxon>
        <taxon>Bacillati</taxon>
        <taxon>Bacillota</taxon>
        <taxon>Clostridia</taxon>
        <taxon>Eubacteriales</taxon>
        <taxon>Clostridiaceae</taxon>
        <taxon>Clostridium</taxon>
    </lineage>
</organism>
<dbReference type="Proteomes" id="UP000286268">
    <property type="component" value="Chromosome"/>
</dbReference>
<reference evidence="1 2" key="1">
    <citation type="submission" date="2018-01" db="EMBL/GenBank/DDBJ databases">
        <title>Genome Sequencing and Assembly of Anaerobacter polyendosporus strain CT4.</title>
        <authorList>
            <person name="Tachaapaikoon C."/>
            <person name="Sutheeworapong S."/>
            <person name="Jenjaroenpun P."/>
            <person name="Wongsurawat T."/>
            <person name="Nookeaw I."/>
            <person name="Cheawchanlertfa P."/>
            <person name="Kosugi A."/>
            <person name="Cheevadhanarak S."/>
            <person name="Ratanakhanokchai K."/>
        </authorList>
    </citation>
    <scope>NUCLEOTIDE SEQUENCE [LARGE SCALE GENOMIC DNA]</scope>
    <source>
        <strain evidence="1 2">CT4</strain>
    </source>
</reference>
<dbReference type="EMBL" id="CP025746">
    <property type="protein sequence ID" value="QAA30911.1"/>
    <property type="molecule type" value="Genomic_DNA"/>
</dbReference>
<dbReference type="AlphaFoldDB" id="A0A410DPB5"/>
<sequence>MKISVREKNGKGLNIRVPMGVCRFFIKTGMFGLRHSKDYIDEEALKYCNPKLMDMALKELNKNYKGLTIVDVQDSDGDHVKITI</sequence>
<dbReference type="OrthoDB" id="1973431at2"/>
<dbReference type="KEGG" id="cmah:C1I91_04100"/>
<name>A0A410DPB5_9CLOT</name>
<gene>
    <name evidence="1" type="ORF">C1I91_04100</name>
</gene>
<proteinExistence type="predicted"/>
<evidence type="ECO:0000313" key="2">
    <source>
        <dbReference type="Proteomes" id="UP000286268"/>
    </source>
</evidence>
<dbReference type="RefSeq" id="WP_128211377.1">
    <property type="nucleotide sequence ID" value="NZ_CP025746.1"/>
</dbReference>
<evidence type="ECO:0000313" key="1">
    <source>
        <dbReference type="EMBL" id="QAA30911.1"/>
    </source>
</evidence>
<keyword evidence="2" id="KW-1185">Reference proteome</keyword>
<protein>
    <submittedName>
        <fullName evidence="1">Uncharacterized protein</fullName>
    </submittedName>
</protein>